<organism evidence="1 2">
    <name type="scientific">Suillus luteus UH-Slu-Lm8-n1</name>
    <dbReference type="NCBI Taxonomy" id="930992"/>
    <lineage>
        <taxon>Eukaryota</taxon>
        <taxon>Fungi</taxon>
        <taxon>Dikarya</taxon>
        <taxon>Basidiomycota</taxon>
        <taxon>Agaricomycotina</taxon>
        <taxon>Agaricomycetes</taxon>
        <taxon>Agaricomycetidae</taxon>
        <taxon>Boletales</taxon>
        <taxon>Suillineae</taxon>
        <taxon>Suillaceae</taxon>
        <taxon>Suillus</taxon>
    </lineage>
</organism>
<proteinExistence type="predicted"/>
<reference evidence="2" key="2">
    <citation type="submission" date="2015-01" db="EMBL/GenBank/DDBJ databases">
        <title>Evolutionary Origins and Diversification of the Mycorrhizal Mutualists.</title>
        <authorList>
            <consortium name="DOE Joint Genome Institute"/>
            <consortium name="Mycorrhizal Genomics Consortium"/>
            <person name="Kohler A."/>
            <person name="Kuo A."/>
            <person name="Nagy L.G."/>
            <person name="Floudas D."/>
            <person name="Copeland A."/>
            <person name="Barry K.W."/>
            <person name="Cichocki N."/>
            <person name="Veneault-Fourrey C."/>
            <person name="LaButti K."/>
            <person name="Lindquist E.A."/>
            <person name="Lipzen A."/>
            <person name="Lundell T."/>
            <person name="Morin E."/>
            <person name="Murat C."/>
            <person name="Riley R."/>
            <person name="Ohm R."/>
            <person name="Sun H."/>
            <person name="Tunlid A."/>
            <person name="Henrissat B."/>
            <person name="Grigoriev I.V."/>
            <person name="Hibbett D.S."/>
            <person name="Martin F."/>
        </authorList>
    </citation>
    <scope>NUCLEOTIDE SEQUENCE [LARGE SCALE GENOMIC DNA]</scope>
    <source>
        <strain evidence="2">UH-Slu-Lm8-n1</strain>
    </source>
</reference>
<dbReference type="AlphaFoldDB" id="A0A0D0B8D0"/>
<gene>
    <name evidence="1" type="ORF">CY34DRAFT_800922</name>
</gene>
<name>A0A0D0B8D0_9AGAM</name>
<dbReference type="Proteomes" id="UP000054485">
    <property type="component" value="Unassembled WGS sequence"/>
</dbReference>
<dbReference type="EMBL" id="KN835164">
    <property type="protein sequence ID" value="KIK46044.1"/>
    <property type="molecule type" value="Genomic_DNA"/>
</dbReference>
<accession>A0A0D0B8D0</accession>
<evidence type="ECO:0000313" key="1">
    <source>
        <dbReference type="EMBL" id="KIK46044.1"/>
    </source>
</evidence>
<dbReference type="HOGENOM" id="CLU_2335038_0_0_1"/>
<keyword evidence="2" id="KW-1185">Reference proteome</keyword>
<reference evidence="1 2" key="1">
    <citation type="submission" date="2014-04" db="EMBL/GenBank/DDBJ databases">
        <authorList>
            <consortium name="DOE Joint Genome Institute"/>
            <person name="Kuo A."/>
            <person name="Ruytinx J."/>
            <person name="Rineau F."/>
            <person name="Colpaert J."/>
            <person name="Kohler A."/>
            <person name="Nagy L.G."/>
            <person name="Floudas D."/>
            <person name="Copeland A."/>
            <person name="Barry K.W."/>
            <person name="Cichocki N."/>
            <person name="Veneault-Fourrey C."/>
            <person name="LaButti K."/>
            <person name="Lindquist E.A."/>
            <person name="Lipzen A."/>
            <person name="Lundell T."/>
            <person name="Morin E."/>
            <person name="Murat C."/>
            <person name="Sun H."/>
            <person name="Tunlid A."/>
            <person name="Henrissat B."/>
            <person name="Grigoriev I.V."/>
            <person name="Hibbett D.S."/>
            <person name="Martin F."/>
            <person name="Nordberg H.P."/>
            <person name="Cantor M.N."/>
            <person name="Hua S.X."/>
        </authorList>
    </citation>
    <scope>NUCLEOTIDE SEQUENCE [LARGE SCALE GENOMIC DNA]</scope>
    <source>
        <strain evidence="1 2">UH-Slu-Lm8-n1</strain>
    </source>
</reference>
<evidence type="ECO:0000313" key="2">
    <source>
        <dbReference type="Proteomes" id="UP000054485"/>
    </source>
</evidence>
<protein>
    <submittedName>
        <fullName evidence="1">Unplaced genomic scaffold CY34scaffold_33, whole genome shotgun sequence</fullName>
    </submittedName>
</protein>
<sequence>MTAVVDLVNECNRFEWLIKRRFRRQRSATPRVSVLELTTNCHRHRLGTTAIRIKHRHLRFAHMHGEGLHQRHRIIWAATRFGNSIRLTPRNKQFLCFF</sequence>
<dbReference type="InParanoid" id="A0A0D0B8D0"/>